<proteinExistence type="predicted"/>
<dbReference type="STRING" id="1390249.BHU72_03230"/>
<comment type="caution">
    <text evidence="3">The sequence shown here is derived from an EMBL/GenBank/DDBJ whole genome shotgun (WGS) entry which is preliminary data.</text>
</comment>
<dbReference type="Proteomes" id="UP000095255">
    <property type="component" value="Unassembled WGS sequence"/>
</dbReference>
<name>A0A1E5L6L4_9FIRM</name>
<accession>A0A1E5L6L4</accession>
<dbReference type="RefSeq" id="WP_069701890.1">
    <property type="nucleotide sequence ID" value="NZ_MJAT01000012.1"/>
</dbReference>
<feature type="domain" description="PAS" evidence="1">
    <location>
        <begin position="138"/>
        <end position="201"/>
    </location>
</feature>
<dbReference type="Gene3D" id="3.30.450.20">
    <property type="entry name" value="PAS domain"/>
    <property type="match status" value="1"/>
</dbReference>
<dbReference type="PROSITE" id="PS50113">
    <property type="entry name" value="PAC"/>
    <property type="match status" value="1"/>
</dbReference>
<dbReference type="OrthoDB" id="9765776at2"/>
<dbReference type="Pfam" id="PF13426">
    <property type="entry name" value="PAS_9"/>
    <property type="match status" value="1"/>
</dbReference>
<dbReference type="InterPro" id="IPR000014">
    <property type="entry name" value="PAS"/>
</dbReference>
<feature type="domain" description="PAC" evidence="2">
    <location>
        <begin position="202"/>
        <end position="257"/>
    </location>
</feature>
<sequence length="271" mass="31487">MKLLIIITDNKQKNDYKALFPNEMLYTLQFYIATDLERSEVIHQCISESDAAIVDVSTSEESQWHMFFESIVTRDYFAPYPVLFVLKDVENFDYNCTQHAMIDFIKPPLMQKELELKLRLFNQNRNTLQQCLDLNSTALQAVANAVAITNPNGKIIWVNHAFTKLTGYEKEEVIGNFPRILKSDKQNSMEYERLWKTIKNGEVWQGELINRRKNGTEYIDEMTITPLLHDDSNTISHFVAIKKDITARKMHEKQYNADIELAKAGAKGRLK</sequence>
<evidence type="ECO:0000259" key="2">
    <source>
        <dbReference type="PROSITE" id="PS50113"/>
    </source>
</evidence>
<dbReference type="SUPFAM" id="SSF55785">
    <property type="entry name" value="PYP-like sensor domain (PAS domain)"/>
    <property type="match status" value="1"/>
</dbReference>
<evidence type="ECO:0000313" key="3">
    <source>
        <dbReference type="EMBL" id="OEH85807.1"/>
    </source>
</evidence>
<evidence type="ECO:0000313" key="4">
    <source>
        <dbReference type="Proteomes" id="UP000095255"/>
    </source>
</evidence>
<dbReference type="PANTHER" id="PTHR46663:SF3">
    <property type="entry name" value="SLL0267 PROTEIN"/>
    <property type="match status" value="1"/>
</dbReference>
<dbReference type="AlphaFoldDB" id="A0A1E5L6L4"/>
<reference evidence="3 4" key="1">
    <citation type="submission" date="2016-09" db="EMBL/GenBank/DDBJ databases">
        <title>Desulfuribacillus arsenicus sp. nov., an obligately anaerobic, dissimilatory arsenic- and antimonate-reducing bacterium isolated from anoxic sediments.</title>
        <authorList>
            <person name="Abin C.A."/>
            <person name="Hollibaugh J.T."/>
        </authorList>
    </citation>
    <scope>NUCLEOTIDE SEQUENCE [LARGE SCALE GENOMIC DNA]</scope>
    <source>
        <strain evidence="3 4">MLFW-2</strain>
    </source>
</reference>
<dbReference type="PROSITE" id="PS50112">
    <property type="entry name" value="PAS"/>
    <property type="match status" value="1"/>
</dbReference>
<evidence type="ECO:0008006" key="5">
    <source>
        <dbReference type="Google" id="ProtNLM"/>
    </source>
</evidence>
<dbReference type="PANTHER" id="PTHR46663">
    <property type="entry name" value="DIGUANYLATE CYCLASE DGCT-RELATED"/>
    <property type="match status" value="1"/>
</dbReference>
<dbReference type="EMBL" id="MJAT01000012">
    <property type="protein sequence ID" value="OEH85807.1"/>
    <property type="molecule type" value="Genomic_DNA"/>
</dbReference>
<evidence type="ECO:0000259" key="1">
    <source>
        <dbReference type="PROSITE" id="PS50112"/>
    </source>
</evidence>
<organism evidence="3 4">
    <name type="scientific">Desulfuribacillus stibiiarsenatis</name>
    <dbReference type="NCBI Taxonomy" id="1390249"/>
    <lineage>
        <taxon>Bacteria</taxon>
        <taxon>Bacillati</taxon>
        <taxon>Bacillota</taxon>
        <taxon>Desulfuribacillia</taxon>
        <taxon>Desulfuribacillales</taxon>
        <taxon>Desulfuribacillaceae</taxon>
        <taxon>Desulfuribacillus</taxon>
    </lineage>
</organism>
<dbReference type="SMART" id="SM00091">
    <property type="entry name" value="PAS"/>
    <property type="match status" value="1"/>
</dbReference>
<dbReference type="SMART" id="SM00086">
    <property type="entry name" value="PAC"/>
    <property type="match status" value="1"/>
</dbReference>
<dbReference type="CDD" id="cd00130">
    <property type="entry name" value="PAS"/>
    <property type="match status" value="1"/>
</dbReference>
<dbReference type="InterPro" id="IPR052163">
    <property type="entry name" value="DGC-Regulatory_Protein"/>
</dbReference>
<protein>
    <recommendedName>
        <fullName evidence="5">PAS domain-containing protein</fullName>
    </recommendedName>
</protein>
<dbReference type="InterPro" id="IPR035965">
    <property type="entry name" value="PAS-like_dom_sf"/>
</dbReference>
<gene>
    <name evidence="3" type="ORF">BHU72_03230</name>
</gene>
<dbReference type="NCBIfam" id="TIGR00229">
    <property type="entry name" value="sensory_box"/>
    <property type="match status" value="1"/>
</dbReference>
<dbReference type="InterPro" id="IPR000700">
    <property type="entry name" value="PAS-assoc_C"/>
</dbReference>
<keyword evidence="4" id="KW-1185">Reference proteome</keyword>
<dbReference type="InterPro" id="IPR001610">
    <property type="entry name" value="PAC"/>
</dbReference>